<gene>
    <name evidence="2" type="ORF">BDN71DRAFT_1443365</name>
</gene>
<organism evidence="2 3">
    <name type="scientific">Pleurotus eryngii</name>
    <name type="common">Boletus of the steppes</name>
    <dbReference type="NCBI Taxonomy" id="5323"/>
    <lineage>
        <taxon>Eukaryota</taxon>
        <taxon>Fungi</taxon>
        <taxon>Dikarya</taxon>
        <taxon>Basidiomycota</taxon>
        <taxon>Agaricomycotina</taxon>
        <taxon>Agaricomycetes</taxon>
        <taxon>Agaricomycetidae</taxon>
        <taxon>Agaricales</taxon>
        <taxon>Pleurotineae</taxon>
        <taxon>Pleurotaceae</taxon>
        <taxon>Pleurotus</taxon>
    </lineage>
</organism>
<evidence type="ECO:0000313" key="3">
    <source>
        <dbReference type="Proteomes" id="UP000807025"/>
    </source>
</evidence>
<accession>A0A9P6A3Z3</accession>
<protein>
    <submittedName>
        <fullName evidence="2">Uncharacterized protein</fullName>
    </submittedName>
</protein>
<proteinExistence type="predicted"/>
<dbReference type="Proteomes" id="UP000807025">
    <property type="component" value="Unassembled WGS sequence"/>
</dbReference>
<evidence type="ECO:0000313" key="2">
    <source>
        <dbReference type="EMBL" id="KAF9498508.1"/>
    </source>
</evidence>
<feature type="transmembrane region" description="Helical" evidence="1">
    <location>
        <begin position="57"/>
        <end position="77"/>
    </location>
</feature>
<name>A0A9P6A3Z3_PLEER</name>
<dbReference type="EMBL" id="MU154537">
    <property type="protein sequence ID" value="KAF9498508.1"/>
    <property type="molecule type" value="Genomic_DNA"/>
</dbReference>
<keyword evidence="3" id="KW-1185">Reference proteome</keyword>
<evidence type="ECO:0000256" key="1">
    <source>
        <dbReference type="SAM" id="Phobius"/>
    </source>
</evidence>
<comment type="caution">
    <text evidence="2">The sequence shown here is derived from an EMBL/GenBank/DDBJ whole genome shotgun (WGS) entry which is preliminary data.</text>
</comment>
<reference evidence="2" key="1">
    <citation type="submission" date="2020-11" db="EMBL/GenBank/DDBJ databases">
        <authorList>
            <consortium name="DOE Joint Genome Institute"/>
            <person name="Ahrendt S."/>
            <person name="Riley R."/>
            <person name="Andreopoulos W."/>
            <person name="Labutti K."/>
            <person name="Pangilinan J."/>
            <person name="Ruiz-Duenas F.J."/>
            <person name="Barrasa J.M."/>
            <person name="Sanchez-Garcia M."/>
            <person name="Camarero S."/>
            <person name="Miyauchi S."/>
            <person name="Serrano A."/>
            <person name="Linde D."/>
            <person name="Babiker R."/>
            <person name="Drula E."/>
            <person name="Ayuso-Fernandez I."/>
            <person name="Pacheco R."/>
            <person name="Padilla G."/>
            <person name="Ferreira P."/>
            <person name="Barriuso J."/>
            <person name="Kellner H."/>
            <person name="Castanera R."/>
            <person name="Alfaro M."/>
            <person name="Ramirez L."/>
            <person name="Pisabarro A.G."/>
            <person name="Kuo A."/>
            <person name="Tritt A."/>
            <person name="Lipzen A."/>
            <person name="He G."/>
            <person name="Yan M."/>
            <person name="Ng V."/>
            <person name="Cullen D."/>
            <person name="Martin F."/>
            <person name="Rosso M.-N."/>
            <person name="Henrissat B."/>
            <person name="Hibbett D."/>
            <person name="Martinez A.T."/>
            <person name="Grigoriev I.V."/>
        </authorList>
    </citation>
    <scope>NUCLEOTIDE SEQUENCE</scope>
    <source>
        <strain evidence="2">ATCC 90797</strain>
    </source>
</reference>
<sequence length="129" mass="14661">MSNTRSRQREDIDRAYDIQTRAGVEGAVRGTGVGTGLAMIAHFSWPWFRRQTLPFKSFLVSISTIFGLVLGAERALLTHEAERRQEENALRRQARYDLARRGLIGTETEIAKWRAERDAALQAEQAKTE</sequence>
<keyword evidence="1" id="KW-0812">Transmembrane</keyword>
<feature type="transmembrane region" description="Helical" evidence="1">
    <location>
        <begin position="26"/>
        <end position="45"/>
    </location>
</feature>
<dbReference type="AlphaFoldDB" id="A0A9P6A3Z3"/>
<dbReference type="OrthoDB" id="3356019at2759"/>
<keyword evidence="1" id="KW-1133">Transmembrane helix</keyword>
<keyword evidence="1" id="KW-0472">Membrane</keyword>